<dbReference type="GO" id="GO:0043531">
    <property type="term" value="F:ADP binding"/>
    <property type="evidence" value="ECO:0007669"/>
    <property type="project" value="InterPro"/>
</dbReference>
<accession>A0A9Q0CV35</accession>
<keyword evidence="2" id="KW-0611">Plant defense</keyword>
<feature type="domain" description="Disease resistance protein winged helix" evidence="3">
    <location>
        <begin position="112"/>
        <end position="182"/>
    </location>
</feature>
<organism evidence="4 5">
    <name type="scientific">Rhynchospora breviuscula</name>
    <dbReference type="NCBI Taxonomy" id="2022672"/>
    <lineage>
        <taxon>Eukaryota</taxon>
        <taxon>Viridiplantae</taxon>
        <taxon>Streptophyta</taxon>
        <taxon>Embryophyta</taxon>
        <taxon>Tracheophyta</taxon>
        <taxon>Spermatophyta</taxon>
        <taxon>Magnoliopsida</taxon>
        <taxon>Liliopsida</taxon>
        <taxon>Poales</taxon>
        <taxon>Cyperaceae</taxon>
        <taxon>Cyperoideae</taxon>
        <taxon>Rhynchosporeae</taxon>
        <taxon>Rhynchospora</taxon>
    </lineage>
</organism>
<dbReference type="InterPro" id="IPR036388">
    <property type="entry name" value="WH-like_DNA-bd_sf"/>
</dbReference>
<dbReference type="GO" id="GO:0002758">
    <property type="term" value="P:innate immune response-activating signaling pathway"/>
    <property type="evidence" value="ECO:0007669"/>
    <property type="project" value="UniProtKB-ARBA"/>
</dbReference>
<keyword evidence="5" id="KW-1185">Reference proteome</keyword>
<dbReference type="Gene3D" id="3.80.10.10">
    <property type="entry name" value="Ribonuclease Inhibitor"/>
    <property type="match status" value="1"/>
</dbReference>
<gene>
    <name evidence="4" type="ORF">LUZ63_000469</name>
</gene>
<dbReference type="FunFam" id="1.10.10.10:FF:000322">
    <property type="entry name" value="Probable disease resistance protein At1g63360"/>
    <property type="match status" value="1"/>
</dbReference>
<dbReference type="InterPro" id="IPR027417">
    <property type="entry name" value="P-loop_NTPase"/>
</dbReference>
<protein>
    <recommendedName>
        <fullName evidence="3">Disease resistance protein winged helix domain-containing protein</fullName>
    </recommendedName>
</protein>
<evidence type="ECO:0000256" key="2">
    <source>
        <dbReference type="ARBA" id="ARBA00022821"/>
    </source>
</evidence>
<evidence type="ECO:0000313" key="4">
    <source>
        <dbReference type="EMBL" id="KAJ1700690.1"/>
    </source>
</evidence>
<dbReference type="AlphaFoldDB" id="A0A9Q0CV35"/>
<dbReference type="Pfam" id="PF23559">
    <property type="entry name" value="WHD_DRP"/>
    <property type="match status" value="1"/>
</dbReference>
<dbReference type="OrthoDB" id="694378at2759"/>
<name>A0A9Q0CV35_9POAL</name>
<dbReference type="InterPro" id="IPR058922">
    <property type="entry name" value="WHD_DRP"/>
</dbReference>
<dbReference type="PANTHER" id="PTHR23155">
    <property type="entry name" value="DISEASE RESISTANCE PROTEIN RP"/>
    <property type="match status" value="1"/>
</dbReference>
<evidence type="ECO:0000256" key="1">
    <source>
        <dbReference type="ARBA" id="ARBA00022737"/>
    </source>
</evidence>
<dbReference type="GO" id="GO:0009626">
    <property type="term" value="P:plant-type hypersensitive response"/>
    <property type="evidence" value="ECO:0007669"/>
    <property type="project" value="UniProtKB-ARBA"/>
</dbReference>
<dbReference type="Gene3D" id="1.10.8.430">
    <property type="entry name" value="Helical domain of apoptotic protease-activating factors"/>
    <property type="match status" value="1"/>
</dbReference>
<evidence type="ECO:0000259" key="3">
    <source>
        <dbReference type="Pfam" id="PF23559"/>
    </source>
</evidence>
<dbReference type="InterPro" id="IPR044974">
    <property type="entry name" value="Disease_R_plants"/>
</dbReference>
<dbReference type="InterPro" id="IPR042197">
    <property type="entry name" value="Apaf_helical"/>
</dbReference>
<dbReference type="InterPro" id="IPR032675">
    <property type="entry name" value="LRR_dom_sf"/>
</dbReference>
<dbReference type="Proteomes" id="UP001151287">
    <property type="component" value="Unassembled WGS sequence"/>
</dbReference>
<evidence type="ECO:0000313" key="5">
    <source>
        <dbReference type="Proteomes" id="UP001151287"/>
    </source>
</evidence>
<keyword evidence="1" id="KW-0677">Repeat</keyword>
<proteinExistence type="predicted"/>
<comment type="caution">
    <text evidence="4">The sequence shown here is derived from an EMBL/GenBank/DDBJ whole genome shotgun (WGS) entry which is preliminary data.</text>
</comment>
<sequence>MIPYELAVLEKKESFDLFLKKALPHREPGEECPSNLSEVADALSDKCKGLPLALIVLGGLISFRDKTYHEWKKLLDTMNWHEEGKECMKILAMSYKDMPYHLKNCFLYLASFPKDYEISARRLIRMWVAEELIPYDEKKTMELKAEECLKQLVHRSMIQVSSRHSIGSIKSCRLHDLLRDLAMHEAGKENFITVFPKPQGVNHLDDKVIRRASLKIHSFDCLKFINCVDKNTRSLFWFGESIFRDTSLYRLNMVKFRLVRVVEIEKHRNIVAVGLEGLIHMKYLGLRDCHTLGWPSNFSWFLLKNLETLDIRGTMSHFPSDGPLTDLWRIGTLRHVLSSSYLPFNGPPSNVNLTNLQSLQWVYGHVQTWRKNQLPFLKTCES</sequence>
<dbReference type="SUPFAM" id="SSF52058">
    <property type="entry name" value="L domain-like"/>
    <property type="match status" value="1"/>
</dbReference>
<dbReference type="SUPFAM" id="SSF52540">
    <property type="entry name" value="P-loop containing nucleoside triphosphate hydrolases"/>
    <property type="match status" value="1"/>
</dbReference>
<dbReference type="PANTHER" id="PTHR23155:SF1185">
    <property type="entry name" value="DISEASE RESISTANCE RPP8-LIKE PROTEIN 3-RELATED"/>
    <property type="match status" value="1"/>
</dbReference>
<dbReference type="GO" id="GO:0042742">
    <property type="term" value="P:defense response to bacterium"/>
    <property type="evidence" value="ECO:0007669"/>
    <property type="project" value="UniProtKB-ARBA"/>
</dbReference>
<dbReference type="Gene3D" id="1.10.10.10">
    <property type="entry name" value="Winged helix-like DNA-binding domain superfamily/Winged helix DNA-binding domain"/>
    <property type="match status" value="1"/>
</dbReference>
<reference evidence="4" key="1">
    <citation type="journal article" date="2022" name="Cell">
        <title>Repeat-based holocentromeres influence genome architecture and karyotype evolution.</title>
        <authorList>
            <person name="Hofstatter P.G."/>
            <person name="Thangavel G."/>
            <person name="Lux T."/>
            <person name="Neumann P."/>
            <person name="Vondrak T."/>
            <person name="Novak P."/>
            <person name="Zhang M."/>
            <person name="Costa L."/>
            <person name="Castellani M."/>
            <person name="Scott A."/>
            <person name="Toegelov H."/>
            <person name="Fuchs J."/>
            <person name="Mata-Sucre Y."/>
            <person name="Dias Y."/>
            <person name="Vanzela A.L.L."/>
            <person name="Huettel B."/>
            <person name="Almeida C.C.S."/>
            <person name="Simkova H."/>
            <person name="Souza G."/>
            <person name="Pedrosa-Harand A."/>
            <person name="Macas J."/>
            <person name="Mayer K.F.X."/>
            <person name="Houben A."/>
            <person name="Marques A."/>
        </authorList>
    </citation>
    <scope>NUCLEOTIDE SEQUENCE</scope>
    <source>
        <strain evidence="4">RhyBre1mFocal</strain>
    </source>
</reference>
<dbReference type="EMBL" id="JAMQYH010000001">
    <property type="protein sequence ID" value="KAJ1700690.1"/>
    <property type="molecule type" value="Genomic_DNA"/>
</dbReference>